<protein>
    <recommendedName>
        <fullName evidence="4">DUF2878 family protein</fullName>
    </recommendedName>
</protein>
<accession>A0A4R9LP80</accession>
<sequence length="123" mass="13625">MSYQVYKLMHMVGIFLLFLSLGGVALFTINGGTKSGNKWKAIAAATHGFGLIFLIVAGFGMMARLGIPHASWPGWVYAKIVIWLLFGGLLTLVYKRQSYAKILWFGFPILGFLAAYLAIFKPF</sequence>
<gene>
    <name evidence="2" type="ORF">EHS11_11755</name>
</gene>
<keyword evidence="1" id="KW-0812">Transmembrane</keyword>
<evidence type="ECO:0008006" key="4">
    <source>
        <dbReference type="Google" id="ProtNLM"/>
    </source>
</evidence>
<dbReference type="AlphaFoldDB" id="A0A4R9LP80"/>
<dbReference type="EMBL" id="RQHV01000050">
    <property type="protein sequence ID" value="TGN09750.1"/>
    <property type="molecule type" value="Genomic_DNA"/>
</dbReference>
<keyword evidence="1" id="KW-1133">Transmembrane helix</keyword>
<reference evidence="2" key="1">
    <citation type="journal article" date="2019" name="PLoS Negl. Trop. Dis.">
        <title>Revisiting the worldwide diversity of Leptospira species in the environment.</title>
        <authorList>
            <person name="Vincent A.T."/>
            <person name="Schiettekatte O."/>
            <person name="Bourhy P."/>
            <person name="Veyrier F.J."/>
            <person name="Picardeau M."/>
        </authorList>
    </citation>
    <scope>NUCLEOTIDE SEQUENCE [LARGE SCALE GENOMIC DNA]</scope>
    <source>
        <strain evidence="2">201400974</strain>
    </source>
</reference>
<feature type="transmembrane region" description="Helical" evidence="1">
    <location>
        <begin position="41"/>
        <end position="63"/>
    </location>
</feature>
<dbReference type="OrthoDB" id="5517151at2"/>
<dbReference type="Proteomes" id="UP000298264">
    <property type="component" value="Unassembled WGS sequence"/>
</dbReference>
<feature type="transmembrane region" description="Helical" evidence="1">
    <location>
        <begin position="102"/>
        <end position="120"/>
    </location>
</feature>
<feature type="transmembrane region" description="Helical" evidence="1">
    <location>
        <begin position="75"/>
        <end position="95"/>
    </location>
</feature>
<feature type="transmembrane region" description="Helical" evidence="1">
    <location>
        <begin position="6"/>
        <end position="29"/>
    </location>
</feature>
<name>A0A4R9LP80_9LEPT</name>
<organism evidence="2 3">
    <name type="scientific">Leptospira ilyithenensis</name>
    <dbReference type="NCBI Taxonomy" id="2484901"/>
    <lineage>
        <taxon>Bacteria</taxon>
        <taxon>Pseudomonadati</taxon>
        <taxon>Spirochaetota</taxon>
        <taxon>Spirochaetia</taxon>
        <taxon>Leptospirales</taxon>
        <taxon>Leptospiraceae</taxon>
        <taxon>Leptospira</taxon>
    </lineage>
</organism>
<dbReference type="RefSeq" id="WP_135764602.1">
    <property type="nucleotide sequence ID" value="NZ_RQHV01000050.1"/>
</dbReference>
<evidence type="ECO:0000313" key="3">
    <source>
        <dbReference type="Proteomes" id="UP000298264"/>
    </source>
</evidence>
<evidence type="ECO:0000313" key="2">
    <source>
        <dbReference type="EMBL" id="TGN09750.1"/>
    </source>
</evidence>
<proteinExistence type="predicted"/>
<evidence type="ECO:0000256" key="1">
    <source>
        <dbReference type="SAM" id="Phobius"/>
    </source>
</evidence>
<comment type="caution">
    <text evidence="2">The sequence shown here is derived from an EMBL/GenBank/DDBJ whole genome shotgun (WGS) entry which is preliminary data.</text>
</comment>
<keyword evidence="1" id="KW-0472">Membrane</keyword>
<keyword evidence="3" id="KW-1185">Reference proteome</keyword>